<reference evidence="6" key="1">
    <citation type="submission" date="2019-11" db="EMBL/GenBank/DDBJ databases">
        <title>Isolation and characterization of two novel species in the genus Thiomicrorhabdus.</title>
        <authorList>
            <person name="Mochizuki J."/>
            <person name="Kojima H."/>
            <person name="Fukui M."/>
        </authorList>
    </citation>
    <scope>NUCLEOTIDE SEQUENCE [LARGE SCALE GENOMIC DNA]</scope>
    <source>
        <strain evidence="6">aks77</strain>
    </source>
</reference>
<comment type="subcellular location">
    <subcellularLocation>
        <location evidence="4">Cytoplasm</location>
    </subcellularLocation>
</comment>
<dbReference type="KEGG" id="tse:THMIRHAS_05520"/>
<dbReference type="AlphaFoldDB" id="A0A6F8PSU5"/>
<dbReference type="GO" id="GO:0005737">
    <property type="term" value="C:cytoplasm"/>
    <property type="evidence" value="ECO:0007669"/>
    <property type="project" value="UniProtKB-SubCell"/>
</dbReference>
<evidence type="ECO:0000256" key="2">
    <source>
        <dbReference type="ARBA" id="ARBA00022988"/>
    </source>
</evidence>
<protein>
    <recommendedName>
        <fullName evidence="4">Urease accessory protein UreD</fullName>
    </recommendedName>
</protein>
<dbReference type="RefSeq" id="WP_173270592.1">
    <property type="nucleotide sequence ID" value="NZ_AP021889.1"/>
</dbReference>
<evidence type="ECO:0000256" key="3">
    <source>
        <dbReference type="ARBA" id="ARBA00023186"/>
    </source>
</evidence>
<comment type="subunit">
    <text evidence="4">UreD, UreF and UreG form a complex that acts as a GTP-hydrolysis-dependent molecular chaperone, activating the urease apoprotein by helping to assemble the nickel containing metallocenter of UreC. The UreE protein probably delivers the nickel.</text>
</comment>
<keyword evidence="6" id="KW-1185">Reference proteome</keyword>
<organism evidence="5 6">
    <name type="scientific">Thiosulfatimonas sediminis</name>
    <dbReference type="NCBI Taxonomy" id="2675054"/>
    <lineage>
        <taxon>Bacteria</taxon>
        <taxon>Pseudomonadati</taxon>
        <taxon>Pseudomonadota</taxon>
        <taxon>Gammaproteobacteria</taxon>
        <taxon>Thiotrichales</taxon>
        <taxon>Piscirickettsiaceae</taxon>
        <taxon>Thiosulfatimonas</taxon>
    </lineage>
</organism>
<dbReference type="HAMAP" id="MF_01384">
    <property type="entry name" value="UreD"/>
    <property type="match status" value="1"/>
</dbReference>
<evidence type="ECO:0000256" key="1">
    <source>
        <dbReference type="ARBA" id="ARBA00007177"/>
    </source>
</evidence>
<proteinExistence type="inferred from homology"/>
<dbReference type="PANTHER" id="PTHR33643:SF1">
    <property type="entry name" value="UREASE ACCESSORY PROTEIN D"/>
    <property type="match status" value="1"/>
</dbReference>
<dbReference type="EMBL" id="AP021889">
    <property type="protein sequence ID" value="BBP45179.1"/>
    <property type="molecule type" value="Genomic_DNA"/>
</dbReference>
<dbReference type="GO" id="GO:0016151">
    <property type="term" value="F:nickel cation binding"/>
    <property type="evidence" value="ECO:0007669"/>
    <property type="project" value="UniProtKB-UniRule"/>
</dbReference>
<dbReference type="InterPro" id="IPR002669">
    <property type="entry name" value="UreD"/>
</dbReference>
<dbReference type="Proteomes" id="UP000501726">
    <property type="component" value="Chromosome"/>
</dbReference>
<comment type="similarity">
    <text evidence="1 4">Belongs to the UreD family.</text>
</comment>
<evidence type="ECO:0000256" key="4">
    <source>
        <dbReference type="HAMAP-Rule" id="MF_01384"/>
    </source>
</evidence>
<dbReference type="Pfam" id="PF01774">
    <property type="entry name" value="UreD"/>
    <property type="match status" value="1"/>
</dbReference>
<accession>A0A6F8PSU5</accession>
<sequence>MKALQTSWKGYLSFTLENRFGKTVVKDKQHFGPLVLQRAYYQEEERPTILVIHPPGGIVAGDELTTQVLLKPNAKVFISTPAATKFYRSTGACAVQLQQLTLYENTQLEWLPQEALFFNQCKVRNHLQFNLMTEQAALIAWDVVGFGRPAMNEVFSEGELHQKIEIRLADKPIFIDQFVFRNIPELMHNAFALNGQTLMATMLFYQSDAQLLSQLKEQFLQQDWAPQCGITLVDKVLVLRTLDSDLDDLKARLIAAWQLARPLIIGAPPLMPRIWKT</sequence>
<evidence type="ECO:0000313" key="5">
    <source>
        <dbReference type="EMBL" id="BBP45179.1"/>
    </source>
</evidence>
<comment type="function">
    <text evidence="4">Required for maturation of urease via the functional incorporation of the urease nickel metallocenter.</text>
</comment>
<gene>
    <name evidence="4 5" type="primary">ureD</name>
    <name evidence="5" type="ORF">THMIRHAS_05520</name>
</gene>
<keyword evidence="4" id="KW-0963">Cytoplasm</keyword>
<dbReference type="PANTHER" id="PTHR33643">
    <property type="entry name" value="UREASE ACCESSORY PROTEIN D"/>
    <property type="match status" value="1"/>
</dbReference>
<keyword evidence="2 4" id="KW-0996">Nickel insertion</keyword>
<name>A0A6F8PSU5_9GAMM</name>
<evidence type="ECO:0000313" key="6">
    <source>
        <dbReference type="Proteomes" id="UP000501726"/>
    </source>
</evidence>
<keyword evidence="3 4" id="KW-0143">Chaperone</keyword>